<accession>A0A449IHJ8</accession>
<organism evidence="2 3">
    <name type="scientific">Pseudomonas fragi</name>
    <dbReference type="NCBI Taxonomy" id="296"/>
    <lineage>
        <taxon>Bacteria</taxon>
        <taxon>Pseudomonadati</taxon>
        <taxon>Pseudomonadota</taxon>
        <taxon>Gammaproteobacteria</taxon>
        <taxon>Pseudomonadales</taxon>
        <taxon>Pseudomonadaceae</taxon>
        <taxon>Pseudomonas</taxon>
    </lineage>
</organism>
<feature type="compositionally biased region" description="Basic and acidic residues" evidence="1">
    <location>
        <begin position="297"/>
        <end position="307"/>
    </location>
</feature>
<feature type="region of interest" description="Disordered" evidence="1">
    <location>
        <begin position="285"/>
        <end position="307"/>
    </location>
</feature>
<proteinExistence type="predicted"/>
<sequence length="307" mass="34732">MGRQARSHWYALYTSVQAQLDSYEGKDSINLLIRTLADEQGYEAKVVSRMLKAGNFLKRVAGPLTIEQVSCGYAHIEQLERLHQLNREVAVSLVQSTLANQQTLLDLRNITERYAENVGTPTTTARGRARSRVAEHERRCGEALEISGPGFFGYPGGELIRVVRSDLFSQFFMIQMNGRPRAAIFVRVGDTSRKEERAAADLLKLASFARTYFEKVWYIFPNGSSLAHELAFYGHSVKALGEWLYLGTLSQDSKSIDPFKNRGRALERELMDGVDPMRWDGFNLSTQRKSHGSLRHALSDQLEKPEE</sequence>
<dbReference type="AlphaFoldDB" id="A0A449IHJ8"/>
<evidence type="ECO:0000313" key="3">
    <source>
        <dbReference type="Proteomes" id="UP000330809"/>
    </source>
</evidence>
<dbReference type="EMBL" id="CAACYJ010000024">
    <property type="protein sequence ID" value="VFB18962.1"/>
    <property type="molecule type" value="Genomic_DNA"/>
</dbReference>
<dbReference type="Proteomes" id="UP000330809">
    <property type="component" value="Unassembled WGS sequence"/>
</dbReference>
<evidence type="ECO:0000256" key="1">
    <source>
        <dbReference type="SAM" id="MobiDB-lite"/>
    </source>
</evidence>
<reference evidence="2 3" key="1">
    <citation type="submission" date="2019-02" db="EMBL/GenBank/DDBJ databases">
        <authorList>
            <consortium name="Pathogen Informatics"/>
        </authorList>
    </citation>
    <scope>NUCLEOTIDE SEQUENCE [LARGE SCALE GENOMIC DNA]</scope>
    <source>
        <strain evidence="2 3">3012STDY7103891</strain>
    </source>
</reference>
<evidence type="ECO:0000313" key="2">
    <source>
        <dbReference type="EMBL" id="VFB18962.1"/>
    </source>
</evidence>
<protein>
    <submittedName>
        <fullName evidence="2">Uncharacterized protein</fullName>
    </submittedName>
</protein>
<name>A0A449IHJ8_PSEFR</name>
<dbReference type="RefSeq" id="WP_133144146.1">
    <property type="nucleotide sequence ID" value="NZ_CAACYJ010000024.1"/>
</dbReference>
<gene>
    <name evidence="2" type="ORF">NCTC10754_01531</name>
</gene>